<evidence type="ECO:0000256" key="2">
    <source>
        <dbReference type="ARBA" id="ARBA00023157"/>
    </source>
</evidence>
<sequence length="339" mass="36916">MAAAASSKRFLPCVLLLLLAVSHSLADGVGDSAVDPMLLARFQWWKAEHNRSYATAEEEWHRFQVYASNVRYIESTNAEAGAAGLTYELGELKRPTPTSPTTSLWPCTYTVPQLQSQLMAVDKDETVITTRAGAVDATGHALLYTNTNLSAAPASVDWRKKGSCWAFATVAAVEGINKIRTGKLVSLSEQELALKWIISNGGIATGKDYPYKAKQGTCDRAKLRHRGATISGSWQVSARSEASLQNRVASQPICVAIEAGGKSFQHYKKGVYNGPCGTKVNHEVTIVGYGKEGRNEYWIAKNSWGAKWGEKGYIRMKNIAGKPEGLCGLALWDAFPLKN</sequence>
<organism evidence="6 7">
    <name type="scientific">Urochloa decumbens</name>
    <dbReference type="NCBI Taxonomy" id="240449"/>
    <lineage>
        <taxon>Eukaryota</taxon>
        <taxon>Viridiplantae</taxon>
        <taxon>Streptophyta</taxon>
        <taxon>Embryophyta</taxon>
        <taxon>Tracheophyta</taxon>
        <taxon>Spermatophyta</taxon>
        <taxon>Magnoliopsida</taxon>
        <taxon>Liliopsida</taxon>
        <taxon>Poales</taxon>
        <taxon>Poaceae</taxon>
        <taxon>PACMAD clade</taxon>
        <taxon>Panicoideae</taxon>
        <taxon>Panicodae</taxon>
        <taxon>Paniceae</taxon>
        <taxon>Melinidinae</taxon>
        <taxon>Urochloa</taxon>
    </lineage>
</organism>
<name>A0ABC8ZTP4_9POAL</name>
<dbReference type="InterPro" id="IPR039417">
    <property type="entry name" value="Peptidase_C1A_papain-like"/>
</dbReference>
<dbReference type="PROSITE" id="PS00639">
    <property type="entry name" value="THIOL_PROTEASE_HIS"/>
    <property type="match status" value="1"/>
</dbReference>
<keyword evidence="2" id="KW-1015">Disulfide bond</keyword>
<dbReference type="InterPro" id="IPR025660">
    <property type="entry name" value="Pept_his_AS"/>
</dbReference>
<evidence type="ECO:0000259" key="4">
    <source>
        <dbReference type="SMART" id="SM00645"/>
    </source>
</evidence>
<dbReference type="Pfam" id="PF08246">
    <property type="entry name" value="Inhibitor_I29"/>
    <property type="match status" value="1"/>
</dbReference>
<evidence type="ECO:0000313" key="6">
    <source>
        <dbReference type="EMBL" id="CAL4964024.1"/>
    </source>
</evidence>
<dbReference type="AlphaFoldDB" id="A0ABC8ZTP4"/>
<dbReference type="Gene3D" id="3.90.70.10">
    <property type="entry name" value="Cysteine proteinases"/>
    <property type="match status" value="2"/>
</dbReference>
<dbReference type="Proteomes" id="UP001497457">
    <property type="component" value="Chromosome 19rd"/>
</dbReference>
<dbReference type="InterPro" id="IPR013128">
    <property type="entry name" value="Peptidase_C1A"/>
</dbReference>
<evidence type="ECO:0000313" key="7">
    <source>
        <dbReference type="Proteomes" id="UP001497457"/>
    </source>
</evidence>
<accession>A0ABC8ZTP4</accession>
<dbReference type="InterPro" id="IPR025661">
    <property type="entry name" value="Pept_asp_AS"/>
</dbReference>
<comment type="similarity">
    <text evidence="1">Belongs to the peptidase C1 family.</text>
</comment>
<dbReference type="PROSITE" id="PS00640">
    <property type="entry name" value="THIOL_PROTEASE_ASN"/>
    <property type="match status" value="1"/>
</dbReference>
<dbReference type="InterPro" id="IPR038765">
    <property type="entry name" value="Papain-like_cys_pep_sf"/>
</dbReference>
<dbReference type="SMART" id="SM00645">
    <property type="entry name" value="Pept_C1"/>
    <property type="match status" value="1"/>
</dbReference>
<dbReference type="EMBL" id="OZ075129">
    <property type="protein sequence ID" value="CAL4964024.1"/>
    <property type="molecule type" value="Genomic_DNA"/>
</dbReference>
<feature type="signal peptide" evidence="3">
    <location>
        <begin position="1"/>
        <end position="26"/>
    </location>
</feature>
<feature type="domain" description="Peptidase C1A papain C-terminal" evidence="4">
    <location>
        <begin position="152"/>
        <end position="337"/>
    </location>
</feature>
<dbReference type="CDD" id="cd02248">
    <property type="entry name" value="Peptidase_C1A"/>
    <property type="match status" value="1"/>
</dbReference>
<dbReference type="InterPro" id="IPR000668">
    <property type="entry name" value="Peptidase_C1A_C"/>
</dbReference>
<evidence type="ECO:0000256" key="1">
    <source>
        <dbReference type="ARBA" id="ARBA00008455"/>
    </source>
</evidence>
<dbReference type="SMART" id="SM00848">
    <property type="entry name" value="Inhibitor_I29"/>
    <property type="match status" value="1"/>
</dbReference>
<keyword evidence="7" id="KW-1185">Reference proteome</keyword>
<dbReference type="PRINTS" id="PR00705">
    <property type="entry name" value="PAPAIN"/>
</dbReference>
<dbReference type="SUPFAM" id="SSF54001">
    <property type="entry name" value="Cysteine proteinases"/>
    <property type="match status" value="1"/>
</dbReference>
<reference evidence="7" key="1">
    <citation type="submission" date="2024-06" db="EMBL/GenBank/DDBJ databases">
        <authorList>
            <person name="Ryan C."/>
        </authorList>
    </citation>
    <scope>NUCLEOTIDE SEQUENCE [LARGE SCALE GENOMIC DNA]</scope>
</reference>
<dbReference type="InterPro" id="IPR013201">
    <property type="entry name" value="Prot_inhib_I29"/>
</dbReference>
<dbReference type="Pfam" id="PF00112">
    <property type="entry name" value="Peptidase_C1"/>
    <property type="match status" value="2"/>
</dbReference>
<protein>
    <submittedName>
        <fullName evidence="6">Uncharacterized protein</fullName>
    </submittedName>
</protein>
<proteinExistence type="inferred from homology"/>
<evidence type="ECO:0000256" key="3">
    <source>
        <dbReference type="SAM" id="SignalP"/>
    </source>
</evidence>
<feature type="chain" id="PRO_5044782383" evidence="3">
    <location>
        <begin position="27"/>
        <end position="339"/>
    </location>
</feature>
<keyword evidence="3" id="KW-0732">Signal</keyword>
<reference evidence="6 7" key="2">
    <citation type="submission" date="2024-10" db="EMBL/GenBank/DDBJ databases">
        <authorList>
            <person name="Ryan C."/>
        </authorList>
    </citation>
    <scope>NUCLEOTIDE SEQUENCE [LARGE SCALE GENOMIC DNA]</scope>
</reference>
<gene>
    <name evidence="6" type="ORF">URODEC1_LOCUS46444</name>
</gene>
<dbReference type="Gene3D" id="1.10.287.2250">
    <property type="match status" value="1"/>
</dbReference>
<feature type="domain" description="Cathepsin propeptide inhibitor" evidence="5">
    <location>
        <begin position="42"/>
        <end position="92"/>
    </location>
</feature>
<evidence type="ECO:0000259" key="5">
    <source>
        <dbReference type="SMART" id="SM00848"/>
    </source>
</evidence>
<dbReference type="PANTHER" id="PTHR12411">
    <property type="entry name" value="CYSTEINE PROTEASE FAMILY C1-RELATED"/>
    <property type="match status" value="1"/>
</dbReference>